<keyword evidence="1" id="KW-0479">Metal-binding</keyword>
<sequence length="195" mass="21025">MLQIKQRYNVYDKRAEQTGGRNTPNPTRISKIYGSFCLAISQYPAKCPYLPTVGATQLLPGLEEVGANFNGFIPAGGFFRNYSRPINGRGFPDVRAVGWDILDVYGPNSTLAAAAGTSASAPIFAAIFNHINEERLVAGKSTVGFVNPQIFNDVTEGNTSVCNSVAFQAAEGWDPMTGLGTPNYPKILDVFVKLP</sequence>
<evidence type="ECO:0000256" key="1">
    <source>
        <dbReference type="PROSITE-ProRule" id="PRU01032"/>
    </source>
</evidence>
<dbReference type="Proteomes" id="UP000054321">
    <property type="component" value="Unassembled WGS sequence"/>
</dbReference>
<comment type="cofactor">
    <cofactor evidence="1">
        <name>Ca(2+)</name>
        <dbReference type="ChEBI" id="CHEBI:29108"/>
    </cofactor>
    <text evidence="1">Binds 1 Ca(2+) ion per subunit.</text>
</comment>
<evidence type="ECO:0000313" key="3">
    <source>
        <dbReference type="EMBL" id="KIM96721.1"/>
    </source>
</evidence>
<keyword evidence="1" id="KW-0106">Calcium</keyword>
<dbReference type="SUPFAM" id="SSF52743">
    <property type="entry name" value="Subtilisin-like"/>
    <property type="match status" value="1"/>
</dbReference>
<dbReference type="PANTHER" id="PTHR14218">
    <property type="entry name" value="PROTEASE S8 TRIPEPTIDYL PEPTIDASE I CLN2"/>
    <property type="match status" value="1"/>
</dbReference>
<keyword evidence="4" id="KW-1185">Reference proteome</keyword>
<feature type="binding site" evidence="1">
    <location>
        <position position="172"/>
    </location>
    <ligand>
        <name>Ca(2+)</name>
        <dbReference type="ChEBI" id="CHEBI:29108"/>
    </ligand>
</feature>
<dbReference type="HOGENOM" id="CLU_1396726_0_0_1"/>
<dbReference type="GO" id="GO:0004252">
    <property type="term" value="F:serine-type endopeptidase activity"/>
    <property type="evidence" value="ECO:0007669"/>
    <property type="project" value="InterPro"/>
</dbReference>
<feature type="domain" description="Peptidase S53" evidence="2">
    <location>
        <begin position="1"/>
        <end position="194"/>
    </location>
</feature>
<dbReference type="InParanoid" id="A0A0C3H2I1"/>
<dbReference type="EMBL" id="KN832883">
    <property type="protein sequence ID" value="KIM96721.1"/>
    <property type="molecule type" value="Genomic_DNA"/>
</dbReference>
<dbReference type="Gene3D" id="3.40.50.200">
    <property type="entry name" value="Peptidase S8/S53 domain"/>
    <property type="match status" value="1"/>
</dbReference>
<gene>
    <name evidence="3" type="ORF">OIDMADRAFT_182912</name>
</gene>
<feature type="binding site" evidence="1">
    <location>
        <position position="153"/>
    </location>
    <ligand>
        <name>Ca(2+)</name>
        <dbReference type="ChEBI" id="CHEBI:29108"/>
    </ligand>
</feature>
<protein>
    <recommendedName>
        <fullName evidence="2">Peptidase S53 domain-containing protein</fullName>
    </recommendedName>
</protein>
<dbReference type="InterPro" id="IPR036852">
    <property type="entry name" value="Peptidase_S8/S53_dom_sf"/>
</dbReference>
<dbReference type="OrthoDB" id="3513207at2759"/>
<reference evidence="4" key="2">
    <citation type="submission" date="2015-01" db="EMBL/GenBank/DDBJ databases">
        <title>Evolutionary Origins and Diversification of the Mycorrhizal Mutualists.</title>
        <authorList>
            <consortium name="DOE Joint Genome Institute"/>
            <consortium name="Mycorrhizal Genomics Consortium"/>
            <person name="Kohler A."/>
            <person name="Kuo A."/>
            <person name="Nagy L.G."/>
            <person name="Floudas D."/>
            <person name="Copeland A."/>
            <person name="Barry K.W."/>
            <person name="Cichocki N."/>
            <person name="Veneault-Fourrey C."/>
            <person name="LaButti K."/>
            <person name="Lindquist E.A."/>
            <person name="Lipzen A."/>
            <person name="Lundell T."/>
            <person name="Morin E."/>
            <person name="Murat C."/>
            <person name="Riley R."/>
            <person name="Ohm R."/>
            <person name="Sun H."/>
            <person name="Tunlid A."/>
            <person name="Henrissat B."/>
            <person name="Grigoriev I.V."/>
            <person name="Hibbett D.S."/>
            <person name="Martin F."/>
        </authorList>
    </citation>
    <scope>NUCLEOTIDE SEQUENCE [LARGE SCALE GENOMIC DNA]</scope>
    <source>
        <strain evidence="4">Zn</strain>
    </source>
</reference>
<evidence type="ECO:0000259" key="2">
    <source>
        <dbReference type="PROSITE" id="PS51695"/>
    </source>
</evidence>
<accession>A0A0C3H2I1</accession>
<dbReference type="GO" id="GO:0046872">
    <property type="term" value="F:metal ion binding"/>
    <property type="evidence" value="ECO:0007669"/>
    <property type="project" value="UniProtKB-UniRule"/>
</dbReference>
<evidence type="ECO:0000313" key="4">
    <source>
        <dbReference type="Proteomes" id="UP000054321"/>
    </source>
</evidence>
<dbReference type="InterPro" id="IPR050819">
    <property type="entry name" value="Tripeptidyl-peptidase_I"/>
</dbReference>
<feature type="binding site" evidence="1">
    <location>
        <position position="154"/>
    </location>
    <ligand>
        <name>Ca(2+)</name>
        <dbReference type="ChEBI" id="CHEBI:29108"/>
    </ligand>
</feature>
<dbReference type="GO" id="GO:0008240">
    <property type="term" value="F:tripeptidyl-peptidase activity"/>
    <property type="evidence" value="ECO:0007669"/>
    <property type="project" value="TreeGrafter"/>
</dbReference>
<dbReference type="STRING" id="913774.A0A0C3H2I1"/>
<dbReference type="InterPro" id="IPR030400">
    <property type="entry name" value="Sedolisin_dom"/>
</dbReference>
<proteinExistence type="predicted"/>
<name>A0A0C3H2I1_OIDMZ</name>
<dbReference type="AlphaFoldDB" id="A0A0C3H2I1"/>
<dbReference type="PANTHER" id="PTHR14218:SF19">
    <property type="entry name" value="SERINE PROTEASE AORO, PUTATIVE (AFU_ORTHOLOGUE AFUA_6G10250)-RELATED"/>
    <property type="match status" value="1"/>
</dbReference>
<organism evidence="3 4">
    <name type="scientific">Oidiodendron maius (strain Zn)</name>
    <dbReference type="NCBI Taxonomy" id="913774"/>
    <lineage>
        <taxon>Eukaryota</taxon>
        <taxon>Fungi</taxon>
        <taxon>Dikarya</taxon>
        <taxon>Ascomycota</taxon>
        <taxon>Pezizomycotina</taxon>
        <taxon>Leotiomycetes</taxon>
        <taxon>Leotiomycetes incertae sedis</taxon>
        <taxon>Myxotrichaceae</taxon>
        <taxon>Oidiodendron</taxon>
    </lineage>
</organism>
<comment type="caution">
    <text evidence="1">Lacks conserved residue(s) required for the propagation of feature annotation.</text>
</comment>
<dbReference type="GO" id="GO:0006508">
    <property type="term" value="P:proteolysis"/>
    <property type="evidence" value="ECO:0007669"/>
    <property type="project" value="InterPro"/>
</dbReference>
<dbReference type="PROSITE" id="PS51695">
    <property type="entry name" value="SEDOLISIN"/>
    <property type="match status" value="1"/>
</dbReference>
<feature type="binding site" evidence="1">
    <location>
        <position position="174"/>
    </location>
    <ligand>
        <name>Ca(2+)</name>
        <dbReference type="ChEBI" id="CHEBI:29108"/>
    </ligand>
</feature>
<reference evidence="3 4" key="1">
    <citation type="submission" date="2014-04" db="EMBL/GenBank/DDBJ databases">
        <authorList>
            <consortium name="DOE Joint Genome Institute"/>
            <person name="Kuo A."/>
            <person name="Martino E."/>
            <person name="Perotto S."/>
            <person name="Kohler A."/>
            <person name="Nagy L.G."/>
            <person name="Floudas D."/>
            <person name="Copeland A."/>
            <person name="Barry K.W."/>
            <person name="Cichocki N."/>
            <person name="Veneault-Fourrey C."/>
            <person name="LaButti K."/>
            <person name="Lindquist E.A."/>
            <person name="Lipzen A."/>
            <person name="Lundell T."/>
            <person name="Morin E."/>
            <person name="Murat C."/>
            <person name="Sun H."/>
            <person name="Tunlid A."/>
            <person name="Henrissat B."/>
            <person name="Grigoriev I.V."/>
            <person name="Hibbett D.S."/>
            <person name="Martin F."/>
            <person name="Nordberg H.P."/>
            <person name="Cantor M.N."/>
            <person name="Hua S.X."/>
        </authorList>
    </citation>
    <scope>NUCLEOTIDE SEQUENCE [LARGE SCALE GENOMIC DNA]</scope>
    <source>
        <strain evidence="3 4">Zn</strain>
    </source>
</reference>